<keyword evidence="2" id="KW-0732">Signal</keyword>
<proteinExistence type="predicted"/>
<feature type="compositionally biased region" description="Low complexity" evidence="1">
    <location>
        <begin position="61"/>
        <end position="80"/>
    </location>
</feature>
<reference evidence="3 4" key="1">
    <citation type="submission" date="2023-08" db="EMBL/GenBank/DDBJ databases">
        <title>Black Yeasts Isolated from many extreme environments.</title>
        <authorList>
            <person name="Coleine C."/>
            <person name="Stajich J.E."/>
            <person name="Selbmann L."/>
        </authorList>
    </citation>
    <scope>NUCLEOTIDE SEQUENCE [LARGE SCALE GENOMIC DNA]</scope>
    <source>
        <strain evidence="3 4">CCFEE 536</strain>
    </source>
</reference>
<feature type="compositionally biased region" description="Basic and acidic residues" evidence="1">
    <location>
        <begin position="104"/>
        <end position="120"/>
    </location>
</feature>
<comment type="caution">
    <text evidence="3">The sequence shown here is derived from an EMBL/GenBank/DDBJ whole genome shotgun (WGS) entry which is preliminary data.</text>
</comment>
<evidence type="ECO:0000313" key="3">
    <source>
        <dbReference type="EMBL" id="KAK5122882.1"/>
    </source>
</evidence>
<evidence type="ECO:0000313" key="4">
    <source>
        <dbReference type="Proteomes" id="UP001357485"/>
    </source>
</evidence>
<protein>
    <submittedName>
        <fullName evidence="3">Uncharacterized protein</fullName>
    </submittedName>
</protein>
<feature type="non-terminal residue" evidence="3">
    <location>
        <position position="161"/>
    </location>
</feature>
<feature type="compositionally biased region" description="Acidic residues" evidence="1">
    <location>
        <begin position="81"/>
        <end position="93"/>
    </location>
</feature>
<dbReference type="EMBL" id="JAVRRA010025083">
    <property type="protein sequence ID" value="KAK5122882.1"/>
    <property type="molecule type" value="Genomic_DNA"/>
</dbReference>
<evidence type="ECO:0000256" key="1">
    <source>
        <dbReference type="SAM" id="MobiDB-lite"/>
    </source>
</evidence>
<accession>A0ABR0KS62</accession>
<evidence type="ECO:0000256" key="2">
    <source>
        <dbReference type="SAM" id="SignalP"/>
    </source>
</evidence>
<feature type="chain" id="PRO_5045242650" evidence="2">
    <location>
        <begin position="22"/>
        <end position="161"/>
    </location>
</feature>
<dbReference type="Proteomes" id="UP001357485">
    <property type="component" value="Unassembled WGS sequence"/>
</dbReference>
<feature type="region of interest" description="Disordered" evidence="1">
    <location>
        <begin position="43"/>
        <end position="161"/>
    </location>
</feature>
<name>A0ABR0KS62_9PEZI</name>
<gene>
    <name evidence="3" type="ORF">LTR16_003928</name>
</gene>
<feature type="signal peptide" evidence="2">
    <location>
        <begin position="1"/>
        <end position="21"/>
    </location>
</feature>
<organism evidence="3 4">
    <name type="scientific">Cryomyces antarcticus</name>
    <dbReference type="NCBI Taxonomy" id="329879"/>
    <lineage>
        <taxon>Eukaryota</taxon>
        <taxon>Fungi</taxon>
        <taxon>Dikarya</taxon>
        <taxon>Ascomycota</taxon>
        <taxon>Pezizomycotina</taxon>
        <taxon>Dothideomycetes</taxon>
        <taxon>Dothideomycetes incertae sedis</taxon>
        <taxon>Cryomyces</taxon>
    </lineage>
</organism>
<sequence length="161" mass="17399">MRSPPLLASLVLLALLGQATARPLAPTRSATSRALSERDLHLEDSHNWRRPHNKPFAHPGAADAPPARLARATHPALEVEAAADQDEANDEDSASACTRCHAVRSPDHDGSSSEEKRGVESTRTSECFARFAHAKDNENKAAAQQRRGTEPATKARSGQRK</sequence>
<keyword evidence="4" id="KW-1185">Reference proteome</keyword>